<organism evidence="1 2">
    <name type="scientific">Deinococcus petrolearius</name>
    <dbReference type="NCBI Taxonomy" id="1751295"/>
    <lineage>
        <taxon>Bacteria</taxon>
        <taxon>Thermotogati</taxon>
        <taxon>Deinococcota</taxon>
        <taxon>Deinococci</taxon>
        <taxon>Deinococcales</taxon>
        <taxon>Deinococcaceae</taxon>
        <taxon>Deinococcus</taxon>
    </lineage>
</organism>
<gene>
    <name evidence="1" type="ORF">ACFPQ6_02565</name>
</gene>
<comment type="caution">
    <text evidence="1">The sequence shown here is derived from an EMBL/GenBank/DDBJ whole genome shotgun (WGS) entry which is preliminary data.</text>
</comment>
<protein>
    <recommendedName>
        <fullName evidence="3">AraC family transcriptional regulator</fullName>
    </recommendedName>
</protein>
<dbReference type="InterPro" id="IPR011256">
    <property type="entry name" value="Reg_factor_effector_dom_sf"/>
</dbReference>
<reference evidence="2" key="1">
    <citation type="journal article" date="2019" name="Int. J. Syst. Evol. Microbiol.">
        <title>The Global Catalogue of Microorganisms (GCM) 10K type strain sequencing project: providing services to taxonomists for standard genome sequencing and annotation.</title>
        <authorList>
            <consortium name="The Broad Institute Genomics Platform"/>
            <consortium name="The Broad Institute Genome Sequencing Center for Infectious Disease"/>
            <person name="Wu L."/>
            <person name="Ma J."/>
        </authorList>
    </citation>
    <scope>NUCLEOTIDE SEQUENCE [LARGE SCALE GENOMIC DNA]</scope>
    <source>
        <strain evidence="2">CGMCC 1.15053</strain>
    </source>
</reference>
<evidence type="ECO:0008006" key="3">
    <source>
        <dbReference type="Google" id="ProtNLM"/>
    </source>
</evidence>
<name>A0ABW1DHK3_9DEIO</name>
<keyword evidence="2" id="KW-1185">Reference proteome</keyword>
<accession>A0ABW1DHK3</accession>
<dbReference type="RefSeq" id="WP_380046076.1">
    <property type="nucleotide sequence ID" value="NZ_JBHSOH010000003.1"/>
</dbReference>
<evidence type="ECO:0000313" key="1">
    <source>
        <dbReference type="EMBL" id="MFC5847181.1"/>
    </source>
</evidence>
<evidence type="ECO:0000313" key="2">
    <source>
        <dbReference type="Proteomes" id="UP001595979"/>
    </source>
</evidence>
<sequence length="185" mass="19695">MSDALSLPVFADVTHRTLPPQPLATVASRVDLEDVTAFVAGAAGTLAALIRAHGGRVVGPCMVVYHGPVGGGNRGPVEVCVPYSGELTFGEGEGEGRPHDLNLYVAPARTEAYLTLRAEQVGPQVAAEASRLTRAYAQANGDPAAYPREFYYPQGDPELSGEVAAEVSWPFEWKNQLRPVSEHRA</sequence>
<proteinExistence type="predicted"/>
<dbReference type="Gene3D" id="3.20.80.10">
    <property type="entry name" value="Regulatory factor, effector binding domain"/>
    <property type="match status" value="1"/>
</dbReference>
<dbReference type="Proteomes" id="UP001595979">
    <property type="component" value="Unassembled WGS sequence"/>
</dbReference>
<dbReference type="EMBL" id="JBHSOH010000003">
    <property type="protein sequence ID" value="MFC5847181.1"/>
    <property type="molecule type" value="Genomic_DNA"/>
</dbReference>